<proteinExistence type="predicted"/>
<sequence>MSRLVEEVVKALKYSLKLKRFWVDSKVVIYWLTSQSSRFIPFVATWIQGFQVSHGNVKEELRYIPSKLNPADHLTIPVEALKPWHQGPDFLKQPESSWPKFDDELETDSEILEKPKPKVKKYRRVKGVHAVQTETSKSKDFGTRLAEKLSSWMDSLEIVALSKIVLRQKTFSFVEESSVNVVEELGSAKQIVIKLCQASLYEDLEKTRREYFKHDIRVNAFGVLQSGGRLDQSNLLDELKYPVILPARSQLVHLLAQHCHRRFKHQGYRIIIANLRLEGILIVGGRKLLKSVAARCFFCRTRRRKLLQQRMGELPSFRIQPKLAPFTSVAMDFSGHLKVKQSRNVAVNGSVLIITCATTRCIHLELCLTQDTNSFLTAWRRFATCRGVHPSLVFSDCGGAFIGAEKPIREWIEEWDKDLIKRYLAKSGTKFEWTYNVPSASHMNGVVESLINSVRKALDASVFNYTYTQLTYEQWATNFQR</sequence>
<dbReference type="InterPro" id="IPR012337">
    <property type="entry name" value="RNaseH-like_sf"/>
</dbReference>
<dbReference type="Proteomes" id="UP001152795">
    <property type="component" value="Unassembled WGS sequence"/>
</dbReference>
<protein>
    <submittedName>
        <fullName evidence="1">PREDICTED: uncharacterized protein LOC107334477</fullName>
    </submittedName>
</protein>
<dbReference type="PANTHER" id="PTHR47331">
    <property type="entry name" value="PHD-TYPE DOMAIN-CONTAINING PROTEIN"/>
    <property type="match status" value="1"/>
</dbReference>
<evidence type="ECO:0000313" key="1">
    <source>
        <dbReference type="EMBL" id="CAB4029375.1"/>
    </source>
</evidence>
<dbReference type="Gene3D" id="3.30.420.10">
    <property type="entry name" value="Ribonuclease H-like superfamily/Ribonuclease H"/>
    <property type="match status" value="1"/>
</dbReference>
<evidence type="ECO:0000313" key="2">
    <source>
        <dbReference type="Proteomes" id="UP001152795"/>
    </source>
</evidence>
<dbReference type="SUPFAM" id="SSF53098">
    <property type="entry name" value="Ribonuclease H-like"/>
    <property type="match status" value="1"/>
</dbReference>
<accession>A0A6S7JAX2</accession>
<dbReference type="OrthoDB" id="5984724at2759"/>
<dbReference type="AlphaFoldDB" id="A0A6S7JAX2"/>
<comment type="caution">
    <text evidence="1">The sequence shown here is derived from an EMBL/GenBank/DDBJ whole genome shotgun (WGS) entry which is preliminary data.</text>
</comment>
<dbReference type="GO" id="GO:0003676">
    <property type="term" value="F:nucleic acid binding"/>
    <property type="evidence" value="ECO:0007669"/>
    <property type="project" value="InterPro"/>
</dbReference>
<organism evidence="1 2">
    <name type="scientific">Paramuricea clavata</name>
    <name type="common">Red gorgonian</name>
    <name type="synonym">Violescent sea-whip</name>
    <dbReference type="NCBI Taxonomy" id="317549"/>
    <lineage>
        <taxon>Eukaryota</taxon>
        <taxon>Metazoa</taxon>
        <taxon>Cnidaria</taxon>
        <taxon>Anthozoa</taxon>
        <taxon>Octocorallia</taxon>
        <taxon>Malacalcyonacea</taxon>
        <taxon>Plexauridae</taxon>
        <taxon>Paramuricea</taxon>
    </lineage>
</organism>
<dbReference type="PANTHER" id="PTHR47331:SF1">
    <property type="entry name" value="GAG-LIKE PROTEIN"/>
    <property type="match status" value="1"/>
</dbReference>
<keyword evidence="2" id="KW-1185">Reference proteome</keyword>
<name>A0A6S7JAX2_PARCT</name>
<reference evidence="1" key="1">
    <citation type="submission" date="2020-04" db="EMBL/GenBank/DDBJ databases">
        <authorList>
            <person name="Alioto T."/>
            <person name="Alioto T."/>
            <person name="Gomez Garrido J."/>
        </authorList>
    </citation>
    <scope>NUCLEOTIDE SEQUENCE</scope>
    <source>
        <strain evidence="1">A484AB</strain>
    </source>
</reference>
<dbReference type="InterPro" id="IPR036397">
    <property type="entry name" value="RNaseH_sf"/>
</dbReference>
<dbReference type="EMBL" id="CACRXK020016131">
    <property type="protein sequence ID" value="CAB4029375.1"/>
    <property type="molecule type" value="Genomic_DNA"/>
</dbReference>
<gene>
    <name evidence="1" type="ORF">PACLA_8A022197</name>
</gene>